<accession>A0A9P7R2S2</accession>
<comment type="caution">
    <text evidence="1">The sequence shown here is derived from an EMBL/GenBank/DDBJ whole genome shotgun (WGS) entry which is preliminary data.</text>
</comment>
<name>A0A9P7R2S2_9PEZI</name>
<dbReference type="AlphaFoldDB" id="A0A9P7R2S2"/>
<proteinExistence type="predicted"/>
<evidence type="ECO:0000313" key="2">
    <source>
        <dbReference type="Proteomes" id="UP000699042"/>
    </source>
</evidence>
<evidence type="ECO:0000313" key="1">
    <source>
        <dbReference type="EMBL" id="KAG7046429.1"/>
    </source>
</evidence>
<dbReference type="Proteomes" id="UP000699042">
    <property type="component" value="Unassembled WGS sequence"/>
</dbReference>
<keyword evidence="2" id="KW-1185">Reference proteome</keyword>
<sequence>MERGNLTTEGKIEAASTQ</sequence>
<dbReference type="EMBL" id="JAESDN010000008">
    <property type="protein sequence ID" value="KAG7046429.1"/>
    <property type="molecule type" value="Genomic_DNA"/>
</dbReference>
<gene>
    <name evidence="1" type="ORF">JMJ77_014660</name>
</gene>
<feature type="non-terminal residue" evidence="1">
    <location>
        <position position="18"/>
    </location>
</feature>
<reference evidence="1" key="1">
    <citation type="submission" date="2021-05" db="EMBL/GenBank/DDBJ databases">
        <title>Comparative genomics of three Colletotrichum scovillei strains and genetic complementation revealed genes involved fungal growth and virulence on chili pepper.</title>
        <authorList>
            <person name="Hsieh D.-K."/>
            <person name="Chuang S.-C."/>
            <person name="Chen C.-Y."/>
            <person name="Chao Y.-T."/>
            <person name="Lu M.-Y.J."/>
            <person name="Lee M.-H."/>
            <person name="Shih M.-C."/>
        </authorList>
    </citation>
    <scope>NUCLEOTIDE SEQUENCE</scope>
    <source>
        <strain evidence="1">Coll-153</strain>
    </source>
</reference>
<organism evidence="1 2">
    <name type="scientific">Colletotrichum scovillei</name>
    <dbReference type="NCBI Taxonomy" id="1209932"/>
    <lineage>
        <taxon>Eukaryota</taxon>
        <taxon>Fungi</taxon>
        <taxon>Dikarya</taxon>
        <taxon>Ascomycota</taxon>
        <taxon>Pezizomycotina</taxon>
        <taxon>Sordariomycetes</taxon>
        <taxon>Hypocreomycetidae</taxon>
        <taxon>Glomerellales</taxon>
        <taxon>Glomerellaceae</taxon>
        <taxon>Colletotrichum</taxon>
        <taxon>Colletotrichum acutatum species complex</taxon>
    </lineage>
</organism>
<protein>
    <submittedName>
        <fullName evidence="1">Uncharacterized protein</fullName>
    </submittedName>
</protein>